<dbReference type="SMART" id="SM00066">
    <property type="entry name" value="GAL4"/>
    <property type="match status" value="1"/>
</dbReference>
<proteinExistence type="predicted"/>
<dbReference type="SUPFAM" id="SSF57701">
    <property type="entry name" value="Zn2/Cys6 DNA-binding domain"/>
    <property type="match status" value="1"/>
</dbReference>
<keyword evidence="10" id="KW-1185">Reference proteome</keyword>
<organism evidence="9 10">
    <name type="scientific">Aspergillus saccharolyticus JOP 1030-1</name>
    <dbReference type="NCBI Taxonomy" id="1450539"/>
    <lineage>
        <taxon>Eukaryota</taxon>
        <taxon>Fungi</taxon>
        <taxon>Dikarya</taxon>
        <taxon>Ascomycota</taxon>
        <taxon>Pezizomycotina</taxon>
        <taxon>Eurotiomycetes</taxon>
        <taxon>Eurotiomycetidae</taxon>
        <taxon>Eurotiales</taxon>
        <taxon>Aspergillaceae</taxon>
        <taxon>Aspergillus</taxon>
        <taxon>Aspergillus subgen. Circumdati</taxon>
    </lineage>
</organism>
<dbReference type="InterPro" id="IPR001138">
    <property type="entry name" value="Zn2Cys6_DnaBD"/>
</dbReference>
<dbReference type="EMBL" id="KZ821236">
    <property type="protein sequence ID" value="PYH44638.1"/>
    <property type="molecule type" value="Genomic_DNA"/>
</dbReference>
<evidence type="ECO:0000256" key="7">
    <source>
        <dbReference type="SAM" id="MobiDB-lite"/>
    </source>
</evidence>
<feature type="compositionally biased region" description="Polar residues" evidence="7">
    <location>
        <begin position="634"/>
        <end position="647"/>
    </location>
</feature>
<keyword evidence="3" id="KW-0805">Transcription regulation</keyword>
<dbReference type="Pfam" id="PF00172">
    <property type="entry name" value="Zn_clus"/>
    <property type="match status" value="1"/>
</dbReference>
<dbReference type="GO" id="GO:0005634">
    <property type="term" value="C:nucleus"/>
    <property type="evidence" value="ECO:0007669"/>
    <property type="project" value="UniProtKB-SubCell"/>
</dbReference>
<dbReference type="PANTHER" id="PTHR31845:SF17">
    <property type="entry name" value="ZN(II)2CYS6 TRANSCRIPTION FACTOR (EUROFUNG)"/>
    <property type="match status" value="1"/>
</dbReference>
<feature type="compositionally biased region" description="Polar residues" evidence="7">
    <location>
        <begin position="152"/>
        <end position="169"/>
    </location>
</feature>
<evidence type="ECO:0000256" key="1">
    <source>
        <dbReference type="ARBA" id="ARBA00004123"/>
    </source>
</evidence>
<dbReference type="PROSITE" id="PS00463">
    <property type="entry name" value="ZN2_CY6_FUNGAL_1"/>
    <property type="match status" value="1"/>
</dbReference>
<evidence type="ECO:0000313" key="10">
    <source>
        <dbReference type="Proteomes" id="UP000248349"/>
    </source>
</evidence>
<feature type="region of interest" description="Disordered" evidence="7">
    <location>
        <begin position="152"/>
        <end position="175"/>
    </location>
</feature>
<dbReference type="CDD" id="cd00067">
    <property type="entry name" value="GAL4"/>
    <property type="match status" value="1"/>
</dbReference>
<dbReference type="InterPro" id="IPR036864">
    <property type="entry name" value="Zn2-C6_fun-type_DNA-bd_sf"/>
</dbReference>
<keyword evidence="2" id="KW-0862">Zinc</keyword>
<evidence type="ECO:0000259" key="8">
    <source>
        <dbReference type="PROSITE" id="PS50048"/>
    </source>
</evidence>
<dbReference type="GO" id="GO:0008270">
    <property type="term" value="F:zinc ion binding"/>
    <property type="evidence" value="ECO:0007669"/>
    <property type="project" value="InterPro"/>
</dbReference>
<dbReference type="GO" id="GO:0000976">
    <property type="term" value="F:transcription cis-regulatory region binding"/>
    <property type="evidence" value="ECO:0007669"/>
    <property type="project" value="TreeGrafter"/>
</dbReference>
<comment type="subcellular location">
    <subcellularLocation>
        <location evidence="1">Nucleus</location>
    </subcellularLocation>
</comment>
<sequence length="726" mass="79944">MGTSQLSQGRQAACLNCRKSKVRCSRTQDVTSCDRCRQADVPCVIPNHHLGRQKGVKNKRKGLEKTLHQIEQAIKRPRTEDAQNLISNLQGLLDNIQGRSSHSETEYLSEDPPESFILSAPRYDNSCDRLSLDDAENPLQLLARASDLQLSPSNMHIGTKSTTATSQTPGIHKVNGKENTVTSARSFFIPTSVSLDIGPTVDPIELGLVTFVEAESLFSHFYCNLAHTRWGLDPLVHNVSFVRSQSAFLFTSIIAAAALFLPSAAALSKRLSRHRALLAHNVITQRHRSVEIVLAFMVNVPWMETGNRLGDDDTCIYIAMALTIALDLSLNKVVLPSATFESGLLNRIAKADCIDAKRALQMDGFGDVDPDSVWGRKLLRRRERAWIALFVLERGVCLARGRNSTVPPTALIDNCDKWYLSDIADSRDGPMNSMAVLRRNLDGLFQRIKADCDKSTDTGFKAAQLIKELIENFYEQWYEAWTPALGEGQSRSLPPYVEILVIHTQLSTYGGVINHPTAPLEVKRFFRAASLSSALNVMRAAIQGESQLKSMPNNTVIMISFAACSALSLSAMAAESKSSLAPSVRNLVEETAAVLERIGATPHHRKGASVLYGRFLRELVRRSPPSLQPRETAETQPLIQDGSSQPSTAVNSYDSIIRTQNPSSFPPAIWSEPIPFSAMSDNQIIDAVNRVDTAFGACVPGVSMDDLMHLEWIEFGNGISTDFSNI</sequence>
<keyword evidence="4" id="KW-0238">DNA-binding</keyword>
<keyword evidence="6" id="KW-0539">Nucleus</keyword>
<dbReference type="GO" id="GO:0000981">
    <property type="term" value="F:DNA-binding transcription factor activity, RNA polymerase II-specific"/>
    <property type="evidence" value="ECO:0007669"/>
    <property type="project" value="InterPro"/>
</dbReference>
<feature type="region of interest" description="Disordered" evidence="7">
    <location>
        <begin position="623"/>
        <end position="647"/>
    </location>
</feature>
<evidence type="ECO:0000256" key="4">
    <source>
        <dbReference type="ARBA" id="ARBA00023125"/>
    </source>
</evidence>
<evidence type="ECO:0000256" key="6">
    <source>
        <dbReference type="ARBA" id="ARBA00023242"/>
    </source>
</evidence>
<accession>A0A318ZWY0</accession>
<dbReference type="Gene3D" id="4.10.240.10">
    <property type="entry name" value="Zn(2)-C6 fungal-type DNA-binding domain"/>
    <property type="match status" value="1"/>
</dbReference>
<dbReference type="OrthoDB" id="3429912at2759"/>
<feature type="domain" description="Zn(2)-C6 fungal-type" evidence="8">
    <location>
        <begin position="13"/>
        <end position="45"/>
    </location>
</feature>
<dbReference type="InterPro" id="IPR051089">
    <property type="entry name" value="prtT"/>
</dbReference>
<evidence type="ECO:0000256" key="5">
    <source>
        <dbReference type="ARBA" id="ARBA00023163"/>
    </source>
</evidence>
<dbReference type="PANTHER" id="PTHR31845">
    <property type="entry name" value="FINGER DOMAIN PROTEIN, PUTATIVE-RELATED"/>
    <property type="match status" value="1"/>
</dbReference>
<reference evidence="9 10" key="1">
    <citation type="submission" date="2016-12" db="EMBL/GenBank/DDBJ databases">
        <title>The genomes of Aspergillus section Nigri reveals drivers in fungal speciation.</title>
        <authorList>
            <consortium name="DOE Joint Genome Institute"/>
            <person name="Vesth T.C."/>
            <person name="Nybo J."/>
            <person name="Theobald S."/>
            <person name="Brandl J."/>
            <person name="Frisvad J.C."/>
            <person name="Nielsen K.F."/>
            <person name="Lyhne E.K."/>
            <person name="Kogle M.E."/>
            <person name="Kuo A."/>
            <person name="Riley R."/>
            <person name="Clum A."/>
            <person name="Nolan M."/>
            <person name="Lipzen A."/>
            <person name="Salamov A."/>
            <person name="Henrissat B."/>
            <person name="Wiebenga A."/>
            <person name="De Vries R.P."/>
            <person name="Grigoriev I.V."/>
            <person name="Mortensen U.H."/>
            <person name="Andersen M.R."/>
            <person name="Baker S.E."/>
        </authorList>
    </citation>
    <scope>NUCLEOTIDE SEQUENCE [LARGE SCALE GENOMIC DNA]</scope>
    <source>
        <strain evidence="9 10">JOP 1030-1</strain>
    </source>
</reference>
<name>A0A318ZWY0_9EURO</name>
<dbReference type="PROSITE" id="PS50048">
    <property type="entry name" value="ZN2_CY6_FUNGAL_2"/>
    <property type="match status" value="1"/>
</dbReference>
<dbReference type="AlphaFoldDB" id="A0A318ZWY0"/>
<evidence type="ECO:0000256" key="3">
    <source>
        <dbReference type="ARBA" id="ARBA00023015"/>
    </source>
</evidence>
<dbReference type="STRING" id="1450539.A0A318ZWY0"/>
<protein>
    <recommendedName>
        <fullName evidence="8">Zn(2)-C6 fungal-type domain-containing protein</fullName>
    </recommendedName>
</protein>
<dbReference type="CDD" id="cd12148">
    <property type="entry name" value="fungal_TF_MHR"/>
    <property type="match status" value="1"/>
</dbReference>
<evidence type="ECO:0000256" key="2">
    <source>
        <dbReference type="ARBA" id="ARBA00022833"/>
    </source>
</evidence>
<evidence type="ECO:0000313" key="9">
    <source>
        <dbReference type="EMBL" id="PYH44638.1"/>
    </source>
</evidence>
<gene>
    <name evidence="9" type="ORF">BP01DRAFT_298386</name>
</gene>
<dbReference type="GeneID" id="37073140"/>
<dbReference type="GO" id="GO:0009893">
    <property type="term" value="P:positive regulation of metabolic process"/>
    <property type="evidence" value="ECO:0007669"/>
    <property type="project" value="UniProtKB-ARBA"/>
</dbReference>
<dbReference type="RefSeq" id="XP_025430620.1">
    <property type="nucleotide sequence ID" value="XM_025571912.1"/>
</dbReference>
<dbReference type="Proteomes" id="UP000248349">
    <property type="component" value="Unassembled WGS sequence"/>
</dbReference>
<keyword evidence="5" id="KW-0804">Transcription</keyword>